<proteinExistence type="inferred from homology"/>
<dbReference type="SUPFAM" id="SSF53067">
    <property type="entry name" value="Actin-like ATPase domain"/>
    <property type="match status" value="3"/>
</dbReference>
<dbReference type="GO" id="GO:0019321">
    <property type="term" value="P:pentose metabolic process"/>
    <property type="evidence" value="ECO:0007669"/>
    <property type="project" value="TreeGrafter"/>
</dbReference>
<dbReference type="CDD" id="cd07782">
    <property type="entry name" value="ASKHA_NBD_FGGY_D-RBK"/>
    <property type="match status" value="1"/>
</dbReference>
<comment type="similarity">
    <text evidence="1">Belongs to the FGGY kinase family.</text>
</comment>
<dbReference type="GO" id="GO:0019150">
    <property type="term" value="F:D-ribulokinase activity"/>
    <property type="evidence" value="ECO:0007669"/>
    <property type="project" value="TreeGrafter"/>
</dbReference>
<dbReference type="Gene3D" id="3.30.420.40">
    <property type="match status" value="2"/>
</dbReference>
<dbReference type="EMBL" id="PQIB02000012">
    <property type="protein sequence ID" value="RLM78076.1"/>
    <property type="molecule type" value="Genomic_DNA"/>
</dbReference>
<dbReference type="Pfam" id="PF00370">
    <property type="entry name" value="FGGY_N"/>
    <property type="match status" value="1"/>
</dbReference>
<comment type="caution">
    <text evidence="6">The sequence shown here is derived from an EMBL/GenBank/DDBJ whole genome shotgun (WGS) entry which is preliminary data.</text>
</comment>
<dbReference type="InterPro" id="IPR006003">
    <property type="entry name" value="FGGY_RbtK-like"/>
</dbReference>
<evidence type="ECO:0000256" key="1">
    <source>
        <dbReference type="ARBA" id="ARBA00009156"/>
    </source>
</evidence>
<feature type="domain" description="Carbohydrate kinase FGGY N-terminal" evidence="4">
    <location>
        <begin position="10"/>
        <end position="177"/>
    </location>
</feature>
<dbReference type="Pfam" id="PF02782">
    <property type="entry name" value="FGGY_C"/>
    <property type="match status" value="1"/>
</dbReference>
<dbReference type="GO" id="GO:0005737">
    <property type="term" value="C:cytoplasm"/>
    <property type="evidence" value="ECO:0007669"/>
    <property type="project" value="TreeGrafter"/>
</dbReference>
<dbReference type="Proteomes" id="UP000275267">
    <property type="component" value="Unassembled WGS sequence"/>
</dbReference>
<organism evidence="6 7">
    <name type="scientific">Panicum miliaceum</name>
    <name type="common">Proso millet</name>
    <name type="synonym">Broomcorn millet</name>
    <dbReference type="NCBI Taxonomy" id="4540"/>
    <lineage>
        <taxon>Eukaryota</taxon>
        <taxon>Viridiplantae</taxon>
        <taxon>Streptophyta</taxon>
        <taxon>Embryophyta</taxon>
        <taxon>Tracheophyta</taxon>
        <taxon>Spermatophyta</taxon>
        <taxon>Magnoliopsida</taxon>
        <taxon>Liliopsida</taxon>
        <taxon>Poales</taxon>
        <taxon>Poaceae</taxon>
        <taxon>PACMAD clade</taxon>
        <taxon>Panicoideae</taxon>
        <taxon>Panicodae</taxon>
        <taxon>Paniceae</taxon>
        <taxon>Panicinae</taxon>
        <taxon>Panicum</taxon>
        <taxon>Panicum sect. Panicum</taxon>
    </lineage>
</organism>
<dbReference type="PANTHER" id="PTHR43435:SF4">
    <property type="entry name" value="FGGY CARBOHYDRATE KINASE DOMAIN-CONTAINING PROTEIN"/>
    <property type="match status" value="1"/>
</dbReference>
<evidence type="ECO:0000259" key="4">
    <source>
        <dbReference type="Pfam" id="PF00370"/>
    </source>
</evidence>
<evidence type="ECO:0000259" key="5">
    <source>
        <dbReference type="Pfam" id="PF02782"/>
    </source>
</evidence>
<dbReference type="PANTHER" id="PTHR43435">
    <property type="entry name" value="RIBULOKINASE"/>
    <property type="match status" value="1"/>
</dbReference>
<dbReference type="InterPro" id="IPR018484">
    <property type="entry name" value="FGGY_N"/>
</dbReference>
<feature type="domain" description="Carbohydrate kinase FGGY C-terminal" evidence="5">
    <location>
        <begin position="336"/>
        <end position="525"/>
    </location>
</feature>
<name>A0A3L6QFG8_PANMI</name>
<evidence type="ECO:0000256" key="3">
    <source>
        <dbReference type="ARBA" id="ARBA00022777"/>
    </source>
</evidence>
<reference evidence="7" key="1">
    <citation type="journal article" date="2019" name="Nat. Commun.">
        <title>The genome of broomcorn millet.</title>
        <authorList>
            <person name="Zou C."/>
            <person name="Miki D."/>
            <person name="Li D."/>
            <person name="Tang Q."/>
            <person name="Xiao L."/>
            <person name="Rajput S."/>
            <person name="Deng P."/>
            <person name="Jia W."/>
            <person name="Huang R."/>
            <person name="Zhang M."/>
            <person name="Sun Y."/>
            <person name="Hu J."/>
            <person name="Fu X."/>
            <person name="Schnable P.S."/>
            <person name="Li F."/>
            <person name="Zhang H."/>
            <person name="Feng B."/>
            <person name="Zhu X."/>
            <person name="Liu R."/>
            <person name="Schnable J.C."/>
            <person name="Zhu J.-K."/>
            <person name="Zhang H."/>
        </authorList>
    </citation>
    <scope>NUCLEOTIDE SEQUENCE [LARGE SCALE GENOMIC DNA]</scope>
</reference>
<evidence type="ECO:0000256" key="2">
    <source>
        <dbReference type="ARBA" id="ARBA00022679"/>
    </source>
</evidence>
<keyword evidence="3 6" id="KW-0418">Kinase</keyword>
<protein>
    <submittedName>
        <fullName evidence="6">FGGY carbohydrate kinase domain-containing protein</fullName>
    </submittedName>
</protein>
<dbReference type="OrthoDB" id="203824at2759"/>
<evidence type="ECO:0000313" key="6">
    <source>
        <dbReference type="EMBL" id="RLM78076.1"/>
    </source>
</evidence>
<accession>A0A3L6QFG8</accession>
<evidence type="ECO:0000313" key="7">
    <source>
        <dbReference type="Proteomes" id="UP000275267"/>
    </source>
</evidence>
<dbReference type="InterPro" id="IPR043129">
    <property type="entry name" value="ATPase_NBD"/>
</dbReference>
<dbReference type="STRING" id="4540.A0A3L6QFG8"/>
<gene>
    <name evidence="6" type="ORF">C2845_PM12G04520</name>
</gene>
<dbReference type="Gene3D" id="1.20.58.2240">
    <property type="match status" value="1"/>
</dbReference>
<dbReference type="AlphaFoldDB" id="A0A3L6QFG8"/>
<keyword evidence="7" id="KW-1185">Reference proteome</keyword>
<keyword evidence="2" id="KW-0808">Transferase</keyword>
<dbReference type="InterPro" id="IPR018485">
    <property type="entry name" value="FGGY_C"/>
</dbReference>
<sequence>MFRGSSASVFLGVDVGTGSARAGIFDQKGKLLGSASSPIQIWKEKDCIEQSSTDIWHAVCAAVKSACSLANVAPEDVASLGFAATCSLVAVDADGSPVSVSWTGDTRRNIIVWMDHRAVDQAERINASNSPVLQYCGGGVSPEMQAPKLLWVKENLQESWSMVCRWMDLSDCLCTTVCKWTYLGHAHMEQWKESDSRDMEACGWDNVFWEEIGLGDLVEGNCAKIGRSVAFPGHPLGSGLTATTAKASNLVVLKVFLRWYCLSLLCDKLYRIQDTMQSSFIGAFSTMCELGLLPGTPVGTPLIDAHAGGVGVMESIPDGEFKADLPDEEAICHRMVLVCGTSTCHMAVSKNKLFVPGVWGPFWSAMVPEFWLTEGGQSATGALLDYVTENHVAAPLLSKRASSQSISIYELLNKMLLSMSHEKNSPFLSALTQDIHVLPDFHGNRSPMADPKSKGVIYGLTLDTSEKHLALLYLATIQGIAYGTRHIVEHCNAHGHKIDTLLACGGLAKNSIYIQEHANIVGKSLLPAIMPLQLLPSSDASPFASYCAGCPIILPRENEPVLLGAAVLGAVAGKKFPGVRDAMKALNAAGKVVNPSSDPRVKKYHDAKYQIFRSLYEQQLSHRSTMAEALR</sequence>